<evidence type="ECO:0000313" key="4">
    <source>
        <dbReference type="Proteomes" id="UP000777438"/>
    </source>
</evidence>
<name>A0A9P8W6U1_9HYPO</name>
<dbReference type="EMBL" id="JAGPYM010000007">
    <property type="protein sequence ID" value="KAH6892076.1"/>
    <property type="molecule type" value="Genomic_DNA"/>
</dbReference>
<reference evidence="3 4" key="1">
    <citation type="journal article" date="2021" name="Nat. Commun.">
        <title>Genetic determinants of endophytism in the Arabidopsis root mycobiome.</title>
        <authorList>
            <person name="Mesny F."/>
            <person name="Miyauchi S."/>
            <person name="Thiergart T."/>
            <person name="Pickel B."/>
            <person name="Atanasova L."/>
            <person name="Karlsson M."/>
            <person name="Huettel B."/>
            <person name="Barry K.W."/>
            <person name="Haridas S."/>
            <person name="Chen C."/>
            <person name="Bauer D."/>
            <person name="Andreopoulos W."/>
            <person name="Pangilinan J."/>
            <person name="LaButti K."/>
            <person name="Riley R."/>
            <person name="Lipzen A."/>
            <person name="Clum A."/>
            <person name="Drula E."/>
            <person name="Henrissat B."/>
            <person name="Kohler A."/>
            <person name="Grigoriev I.V."/>
            <person name="Martin F.M."/>
            <person name="Hacquard S."/>
        </authorList>
    </citation>
    <scope>NUCLEOTIDE SEQUENCE [LARGE SCALE GENOMIC DNA]</scope>
    <source>
        <strain evidence="3 4">MPI-CAGE-CH-0241</strain>
    </source>
</reference>
<feature type="transmembrane region" description="Helical" evidence="2">
    <location>
        <begin position="9"/>
        <end position="28"/>
    </location>
</feature>
<evidence type="ECO:0000256" key="2">
    <source>
        <dbReference type="SAM" id="Phobius"/>
    </source>
</evidence>
<dbReference type="AlphaFoldDB" id="A0A9P8W6U1"/>
<sequence>MSDQSSSNGFIDVLVSIFSFFFSFLWSIQWSLRFSQLLSILYLPFRLILYPLRTIVNVLLVVFAPAIYVLAFILSLIRSIIDFLASLEPLYSFFGAAAGVGIVAGIIIAVFSTSIASRLGMYDEDRPPSTRPSSKRSYFEESTSRRDSSSTTDLDWQFLDSPARRRKSAVGLLSQTILEEEDDSEY</sequence>
<keyword evidence="2" id="KW-0812">Transmembrane</keyword>
<evidence type="ECO:0000256" key="1">
    <source>
        <dbReference type="SAM" id="MobiDB-lite"/>
    </source>
</evidence>
<gene>
    <name evidence="3" type="ORF">B0T10DRAFT_546899</name>
</gene>
<keyword evidence="4" id="KW-1185">Reference proteome</keyword>
<feature type="transmembrane region" description="Helical" evidence="2">
    <location>
        <begin position="93"/>
        <end position="116"/>
    </location>
</feature>
<keyword evidence="2" id="KW-0472">Membrane</keyword>
<feature type="region of interest" description="Disordered" evidence="1">
    <location>
        <begin position="123"/>
        <end position="153"/>
    </location>
</feature>
<organism evidence="3 4">
    <name type="scientific">Thelonectria olida</name>
    <dbReference type="NCBI Taxonomy" id="1576542"/>
    <lineage>
        <taxon>Eukaryota</taxon>
        <taxon>Fungi</taxon>
        <taxon>Dikarya</taxon>
        <taxon>Ascomycota</taxon>
        <taxon>Pezizomycotina</taxon>
        <taxon>Sordariomycetes</taxon>
        <taxon>Hypocreomycetidae</taxon>
        <taxon>Hypocreales</taxon>
        <taxon>Nectriaceae</taxon>
        <taxon>Thelonectria</taxon>
    </lineage>
</organism>
<comment type="caution">
    <text evidence="3">The sequence shown here is derived from an EMBL/GenBank/DDBJ whole genome shotgun (WGS) entry which is preliminary data.</text>
</comment>
<keyword evidence="2" id="KW-1133">Transmembrane helix</keyword>
<proteinExistence type="predicted"/>
<feature type="transmembrane region" description="Helical" evidence="2">
    <location>
        <begin position="59"/>
        <end position="81"/>
    </location>
</feature>
<accession>A0A9P8W6U1</accession>
<evidence type="ECO:0000313" key="3">
    <source>
        <dbReference type="EMBL" id="KAH6892076.1"/>
    </source>
</evidence>
<dbReference type="Proteomes" id="UP000777438">
    <property type="component" value="Unassembled WGS sequence"/>
</dbReference>
<protein>
    <submittedName>
        <fullName evidence="3">Uncharacterized protein</fullName>
    </submittedName>
</protein>
<dbReference type="OrthoDB" id="4502894at2759"/>
<feature type="compositionally biased region" description="Basic and acidic residues" evidence="1">
    <location>
        <begin position="137"/>
        <end position="148"/>
    </location>
</feature>